<dbReference type="Proteomes" id="UP000295063">
    <property type="component" value="Unassembled WGS sequence"/>
</dbReference>
<dbReference type="InterPro" id="IPR001789">
    <property type="entry name" value="Sig_transdc_resp-reg_receiver"/>
</dbReference>
<dbReference type="Gene3D" id="3.40.50.2300">
    <property type="match status" value="1"/>
</dbReference>
<sequence>MRVLLVDDSELSRTTLKHHLAEFSGIEFAEAENGIEALEKHRSFQPEIIFLDITMPDLDGLGTLKIFSLIDKKVKIIMVSALGNQQYISDEAIKYGAFAVLAKPLKRDTALQVLSEASALVR</sequence>
<evidence type="ECO:0000259" key="2">
    <source>
        <dbReference type="PROSITE" id="PS50110"/>
    </source>
</evidence>
<feature type="modified residue" description="4-aspartylphosphate" evidence="1">
    <location>
        <position position="52"/>
    </location>
</feature>
<dbReference type="Pfam" id="PF00072">
    <property type="entry name" value="Response_reg"/>
    <property type="match status" value="1"/>
</dbReference>
<evidence type="ECO:0000313" key="3">
    <source>
        <dbReference type="EMBL" id="TCL36881.1"/>
    </source>
</evidence>
<protein>
    <submittedName>
        <fullName evidence="3">Two-component system chemotaxis response regulator CheY</fullName>
    </submittedName>
</protein>
<evidence type="ECO:0000313" key="4">
    <source>
        <dbReference type="Proteomes" id="UP000295063"/>
    </source>
</evidence>
<feature type="domain" description="Response regulatory" evidence="2">
    <location>
        <begin position="2"/>
        <end position="118"/>
    </location>
</feature>
<dbReference type="PANTHER" id="PTHR43228:SF1">
    <property type="entry name" value="TWO-COMPONENT RESPONSE REGULATOR ARR22"/>
    <property type="match status" value="1"/>
</dbReference>
<dbReference type="PROSITE" id="PS50110">
    <property type="entry name" value="RESPONSE_REGULATORY"/>
    <property type="match status" value="1"/>
</dbReference>
<dbReference type="PANTHER" id="PTHR43228">
    <property type="entry name" value="TWO-COMPONENT RESPONSE REGULATOR"/>
    <property type="match status" value="1"/>
</dbReference>
<reference evidence="3 4" key="1">
    <citation type="submission" date="2019-03" db="EMBL/GenBank/DDBJ databases">
        <title>Genomic Encyclopedia of Type Strains, Phase IV (KMG-IV): sequencing the most valuable type-strain genomes for metagenomic binning, comparative biology and taxonomic classification.</title>
        <authorList>
            <person name="Goeker M."/>
        </authorList>
    </citation>
    <scope>NUCLEOTIDE SEQUENCE [LARGE SCALE GENOMIC DNA]</scope>
    <source>
        <strain evidence="3 4">DSM 15969</strain>
    </source>
</reference>
<gene>
    <name evidence="3" type="ORF">EV210_107145</name>
</gene>
<dbReference type="RefSeq" id="WP_165898886.1">
    <property type="nucleotide sequence ID" value="NZ_DALZLR010000006.1"/>
</dbReference>
<keyword evidence="4" id="KW-1185">Reference proteome</keyword>
<name>A0A4R1PZ99_9FIRM</name>
<dbReference type="AlphaFoldDB" id="A0A4R1PZ99"/>
<evidence type="ECO:0000256" key="1">
    <source>
        <dbReference type="PROSITE-ProRule" id="PRU00169"/>
    </source>
</evidence>
<accession>A0A4R1PZ99</accession>
<dbReference type="InterPro" id="IPR052048">
    <property type="entry name" value="ST_Response_Regulator"/>
</dbReference>
<dbReference type="InterPro" id="IPR011006">
    <property type="entry name" value="CheY-like_superfamily"/>
</dbReference>
<proteinExistence type="predicted"/>
<dbReference type="GO" id="GO:0000160">
    <property type="term" value="P:phosphorelay signal transduction system"/>
    <property type="evidence" value="ECO:0007669"/>
    <property type="project" value="InterPro"/>
</dbReference>
<keyword evidence="1" id="KW-0597">Phosphoprotein</keyword>
<dbReference type="SMART" id="SM00448">
    <property type="entry name" value="REC"/>
    <property type="match status" value="1"/>
</dbReference>
<dbReference type="EMBL" id="SLUI01000007">
    <property type="protein sequence ID" value="TCL36881.1"/>
    <property type="molecule type" value="Genomic_DNA"/>
</dbReference>
<dbReference type="SUPFAM" id="SSF52172">
    <property type="entry name" value="CheY-like"/>
    <property type="match status" value="1"/>
</dbReference>
<organism evidence="3 4">
    <name type="scientific">Anaerospora hongkongensis</name>
    <dbReference type="NCBI Taxonomy" id="244830"/>
    <lineage>
        <taxon>Bacteria</taxon>
        <taxon>Bacillati</taxon>
        <taxon>Bacillota</taxon>
        <taxon>Negativicutes</taxon>
        <taxon>Selenomonadales</taxon>
        <taxon>Sporomusaceae</taxon>
        <taxon>Anaerospora</taxon>
    </lineage>
</organism>
<comment type="caution">
    <text evidence="3">The sequence shown here is derived from an EMBL/GenBank/DDBJ whole genome shotgun (WGS) entry which is preliminary data.</text>
</comment>